<proteinExistence type="predicted"/>
<name>A0A1Y2BVT6_9FUNG</name>
<gene>
    <name evidence="1" type="ORF">BCR33DRAFT_741365</name>
</gene>
<dbReference type="EMBL" id="MCGO01000042">
    <property type="protein sequence ID" value="ORY38882.1"/>
    <property type="molecule type" value="Genomic_DNA"/>
</dbReference>
<sequence length="235" mass="26900">MVHQKEPITLQSTEALGGYAVKNDKLKLLHTEAINVITSHSLKVVSYNWIPREKNIVADLLSIMVIKQEKDFSYISLPIKDQKKWYNKAAADPMKHVARFRASVTNSFKIKNLDGSTKLQPGDRIDVTWHSDVEDRKYTDISIKLMDAESLSIYELAFPRASPQTPDYCLVNEKYTHTKKPSIDLNVLWSVVILRQREGTCGSGLWDFEMDVIESELTNYQTPVPKPGKSQFRNK</sequence>
<accession>A0A1Y2BVT6</accession>
<evidence type="ECO:0000313" key="2">
    <source>
        <dbReference type="Proteomes" id="UP000193642"/>
    </source>
</evidence>
<protein>
    <submittedName>
        <fullName evidence="1">Uncharacterized protein</fullName>
    </submittedName>
</protein>
<keyword evidence="2" id="KW-1185">Reference proteome</keyword>
<dbReference type="AlphaFoldDB" id="A0A1Y2BVT6"/>
<dbReference type="Proteomes" id="UP000193642">
    <property type="component" value="Unassembled WGS sequence"/>
</dbReference>
<organism evidence="1 2">
    <name type="scientific">Rhizoclosmatium globosum</name>
    <dbReference type="NCBI Taxonomy" id="329046"/>
    <lineage>
        <taxon>Eukaryota</taxon>
        <taxon>Fungi</taxon>
        <taxon>Fungi incertae sedis</taxon>
        <taxon>Chytridiomycota</taxon>
        <taxon>Chytridiomycota incertae sedis</taxon>
        <taxon>Chytridiomycetes</taxon>
        <taxon>Chytridiales</taxon>
        <taxon>Chytriomycetaceae</taxon>
        <taxon>Rhizoclosmatium</taxon>
    </lineage>
</organism>
<reference evidence="1 2" key="1">
    <citation type="submission" date="2016-07" db="EMBL/GenBank/DDBJ databases">
        <title>Pervasive Adenine N6-methylation of Active Genes in Fungi.</title>
        <authorList>
            <consortium name="DOE Joint Genome Institute"/>
            <person name="Mondo S.J."/>
            <person name="Dannebaum R.O."/>
            <person name="Kuo R.C."/>
            <person name="Labutti K."/>
            <person name="Haridas S."/>
            <person name="Kuo A."/>
            <person name="Salamov A."/>
            <person name="Ahrendt S.R."/>
            <person name="Lipzen A."/>
            <person name="Sullivan W."/>
            <person name="Andreopoulos W.B."/>
            <person name="Clum A."/>
            <person name="Lindquist E."/>
            <person name="Daum C."/>
            <person name="Ramamoorthy G.K."/>
            <person name="Gryganskyi A."/>
            <person name="Culley D."/>
            <person name="Magnuson J.K."/>
            <person name="James T.Y."/>
            <person name="O'Malley M.A."/>
            <person name="Stajich J.E."/>
            <person name="Spatafora J.W."/>
            <person name="Visel A."/>
            <person name="Grigoriev I.V."/>
        </authorList>
    </citation>
    <scope>NUCLEOTIDE SEQUENCE [LARGE SCALE GENOMIC DNA]</scope>
    <source>
        <strain evidence="1 2">JEL800</strain>
    </source>
</reference>
<evidence type="ECO:0000313" key="1">
    <source>
        <dbReference type="EMBL" id="ORY38882.1"/>
    </source>
</evidence>
<comment type="caution">
    <text evidence="1">The sequence shown here is derived from an EMBL/GenBank/DDBJ whole genome shotgun (WGS) entry which is preliminary data.</text>
</comment>